<dbReference type="PANTHER" id="PTHR22419">
    <property type="entry name" value="COILED-COIL DOMAIN-CONTAINING PROTEIN 172"/>
    <property type="match status" value="1"/>
</dbReference>
<dbReference type="InParanoid" id="A0A1S3HAZ5"/>
<dbReference type="Proteomes" id="UP000085678">
    <property type="component" value="Unplaced"/>
</dbReference>
<evidence type="ECO:0000256" key="5">
    <source>
        <dbReference type="ARBA" id="ARBA00023054"/>
    </source>
</evidence>
<dbReference type="GeneID" id="106153698"/>
<dbReference type="OrthoDB" id="10055570at2759"/>
<protein>
    <recommendedName>
        <fullName evidence="3">Coiled-coil domain-containing protein 172</fullName>
    </recommendedName>
</protein>
<evidence type="ECO:0000256" key="4">
    <source>
        <dbReference type="ARBA" id="ARBA00022490"/>
    </source>
</evidence>
<feature type="coiled-coil region" evidence="6">
    <location>
        <begin position="230"/>
        <end position="264"/>
    </location>
</feature>
<dbReference type="KEGG" id="lak:106153698"/>
<sequence length="386" mass="44921">MAAALDDLFGQILISEQKAQERKSQLNEVKTNIAHSRKKIEESEDEIHSLQLQLSAKVKELNDDELNLSWICKREEILKEVNNNLLGERKMLQDEMRKLQENIAHLQSEFCSKVWEFGQEYDLVGDGRQKREKIAREEFQELKKKEHKITKELACFRAHQENVDKLEMDKKTSKVELQKLEQQLKLIVEDELVQMKKLKELEKDRNLIYQLPQTDSEFKWLHAELESAREDKLECLCNALQQELQELQQQQWQRQLQMQKLKQQQNRQRLALKPQDKFVEQASNCAAKNHSTELKSGPAFAVLSSSMPSSNPITDGITEGTGPNGSQHFNRQVCYRRGVKRSQRVSQSGTSQPVPAGEYEQNIFISRTVAKDAEGFTEQTKKIRFK</sequence>
<evidence type="ECO:0000256" key="2">
    <source>
        <dbReference type="ARBA" id="ARBA00008975"/>
    </source>
</evidence>
<comment type="subcellular location">
    <subcellularLocation>
        <location evidence="1">Cytoplasm</location>
    </subcellularLocation>
</comment>
<dbReference type="PANTHER" id="PTHR22419:SF2">
    <property type="entry name" value="COILED-COIL DOMAIN-CONTAINING PROTEIN 172"/>
    <property type="match status" value="1"/>
</dbReference>
<evidence type="ECO:0000313" key="9">
    <source>
        <dbReference type="RefSeq" id="XP_013383178.1"/>
    </source>
</evidence>
<evidence type="ECO:0000256" key="3">
    <source>
        <dbReference type="ARBA" id="ARBA00022327"/>
    </source>
</evidence>
<reference evidence="9" key="1">
    <citation type="submission" date="2025-08" db="UniProtKB">
        <authorList>
            <consortium name="RefSeq"/>
        </authorList>
    </citation>
    <scope>IDENTIFICATION</scope>
    <source>
        <tissue evidence="9">Gonads</tissue>
    </source>
</reference>
<dbReference type="STRING" id="7574.A0A1S3HAZ5"/>
<organism evidence="8 9">
    <name type="scientific">Lingula anatina</name>
    <name type="common">Brachiopod</name>
    <name type="synonym">Lingula unguis</name>
    <dbReference type="NCBI Taxonomy" id="7574"/>
    <lineage>
        <taxon>Eukaryota</taxon>
        <taxon>Metazoa</taxon>
        <taxon>Spiralia</taxon>
        <taxon>Lophotrochozoa</taxon>
        <taxon>Brachiopoda</taxon>
        <taxon>Linguliformea</taxon>
        <taxon>Lingulata</taxon>
        <taxon>Lingulida</taxon>
        <taxon>Linguloidea</taxon>
        <taxon>Lingulidae</taxon>
        <taxon>Lingula</taxon>
    </lineage>
</organism>
<proteinExistence type="inferred from homology"/>
<evidence type="ECO:0000256" key="1">
    <source>
        <dbReference type="ARBA" id="ARBA00004496"/>
    </source>
</evidence>
<feature type="compositionally biased region" description="Polar residues" evidence="7">
    <location>
        <begin position="344"/>
        <end position="353"/>
    </location>
</feature>
<dbReference type="AlphaFoldDB" id="A0A1S3HAZ5"/>
<dbReference type="GO" id="GO:0005737">
    <property type="term" value="C:cytoplasm"/>
    <property type="evidence" value="ECO:0007669"/>
    <property type="project" value="UniProtKB-SubCell"/>
</dbReference>
<feature type="coiled-coil region" evidence="6">
    <location>
        <begin position="163"/>
        <end position="190"/>
    </location>
</feature>
<keyword evidence="5 6" id="KW-0175">Coiled coil</keyword>
<evidence type="ECO:0000256" key="7">
    <source>
        <dbReference type="SAM" id="MobiDB-lite"/>
    </source>
</evidence>
<evidence type="ECO:0000313" key="8">
    <source>
        <dbReference type="Proteomes" id="UP000085678"/>
    </source>
</evidence>
<dbReference type="OMA" id="RQCNEIT"/>
<accession>A0A1S3HAZ5</accession>
<keyword evidence="8" id="KW-1185">Reference proteome</keyword>
<keyword evidence="4" id="KW-0963">Cytoplasm</keyword>
<feature type="coiled-coil region" evidence="6">
    <location>
        <begin position="26"/>
        <end position="109"/>
    </location>
</feature>
<feature type="region of interest" description="Disordered" evidence="7">
    <location>
        <begin position="339"/>
        <end position="360"/>
    </location>
</feature>
<comment type="similarity">
    <text evidence="2">Belongs to the CCDC172 family.</text>
</comment>
<evidence type="ECO:0000256" key="6">
    <source>
        <dbReference type="SAM" id="Coils"/>
    </source>
</evidence>
<name>A0A1S3HAZ5_LINAN</name>
<gene>
    <name evidence="9" type="primary">LOC106153698</name>
</gene>
<dbReference type="InterPro" id="IPR029618">
    <property type="entry name" value="CCDC172"/>
</dbReference>
<dbReference type="RefSeq" id="XP_013383178.1">
    <property type="nucleotide sequence ID" value="XM_013527724.1"/>
</dbReference>